<name>A0A8B7BK15_PHODC</name>
<gene>
    <name evidence="4" type="primary">LOC103698748</name>
</gene>
<reference evidence="4" key="1">
    <citation type="submission" date="2025-08" db="UniProtKB">
        <authorList>
            <consortium name="RefSeq"/>
        </authorList>
    </citation>
    <scope>IDENTIFICATION</scope>
    <source>
        <tissue evidence="4">Young leaves</tissue>
    </source>
</reference>
<accession>A0A8B7BK15</accession>
<dbReference type="KEGG" id="pda:103698748"/>
<evidence type="ECO:0000256" key="2">
    <source>
        <dbReference type="SAM" id="MobiDB-lite"/>
    </source>
</evidence>
<protein>
    <submittedName>
        <fullName evidence="4">Uncharacterized protein LOC103698748 isoform X1</fullName>
    </submittedName>
</protein>
<dbReference type="InterPro" id="IPR036529">
    <property type="entry name" value="KIX_dom_sf"/>
</dbReference>
<evidence type="ECO:0000313" key="3">
    <source>
        <dbReference type="Proteomes" id="UP000228380"/>
    </source>
</evidence>
<feature type="compositionally biased region" description="Pro residues" evidence="2">
    <location>
        <begin position="173"/>
        <end position="183"/>
    </location>
</feature>
<proteinExistence type="predicted"/>
<dbReference type="GO" id="GO:0006355">
    <property type="term" value="P:regulation of DNA-templated transcription"/>
    <property type="evidence" value="ECO:0007669"/>
    <property type="project" value="InterPro"/>
</dbReference>
<dbReference type="GO" id="GO:0003712">
    <property type="term" value="F:transcription coregulator activity"/>
    <property type="evidence" value="ECO:0007669"/>
    <property type="project" value="InterPro"/>
</dbReference>
<sequence>MPRPGPRPYECVRRAWHSERHQPMRGSLIQEIFRVANEVHSPFTRKNKEWQEKLPFVVLKAEEIMYSKANSEAEYMDLKTLRDRANDAIDTIIRKDETTESGDLLQPCIEAALNLGCIPRRASRSQRHSNPGCYLSSAAKDVTAAPLKLPDNSKNNRSGSNSMAQLGSSGHLLPPPPPSPPPDQVSASQFASWCSTFLKPIDVNPGIPEVKSASPDASHKHEDSFPIANPELHYPWKHSPLSCQDRMPNPMDTSAWPSSVHVYPLYYSHNQPKAGGRLSHRRPQEPHCSMVRATMPGVLPPDEAEAGYMQDIPGSRNAIDSSKQVSNFIEAPEEPPHTACDLSLRLGRPSPPSLGAEHAWTNEVEDVGSSSSCDGGKFYDPSPKRTRAWSLESSFSPPKDNGFDSPPVESTDEPAESCSSKWSSEGEGTLYVEAFDKGKATAGGPFHDGCFYRRQKISTIQLSSRTETPNS</sequence>
<organism evidence="3 4">
    <name type="scientific">Phoenix dactylifera</name>
    <name type="common">Date palm</name>
    <dbReference type="NCBI Taxonomy" id="42345"/>
    <lineage>
        <taxon>Eukaryota</taxon>
        <taxon>Viridiplantae</taxon>
        <taxon>Streptophyta</taxon>
        <taxon>Embryophyta</taxon>
        <taxon>Tracheophyta</taxon>
        <taxon>Spermatophyta</taxon>
        <taxon>Magnoliopsida</taxon>
        <taxon>Liliopsida</taxon>
        <taxon>Arecaceae</taxon>
        <taxon>Coryphoideae</taxon>
        <taxon>Phoeniceae</taxon>
        <taxon>Phoenix</taxon>
    </lineage>
</organism>
<evidence type="ECO:0000313" key="4">
    <source>
        <dbReference type="RefSeq" id="XP_008779015.1"/>
    </source>
</evidence>
<dbReference type="PANTHER" id="PTHR35300:SF4">
    <property type="entry name" value="HISTONE ACETYLTRANSFERASE"/>
    <property type="match status" value="1"/>
</dbReference>
<feature type="region of interest" description="Disordered" evidence="2">
    <location>
        <begin position="389"/>
        <end position="424"/>
    </location>
</feature>
<feature type="compositionally biased region" description="Polar residues" evidence="2">
    <location>
        <begin position="152"/>
        <end position="168"/>
    </location>
</feature>
<dbReference type="RefSeq" id="XP_008779015.1">
    <property type="nucleotide sequence ID" value="XM_008780793.3"/>
</dbReference>
<feature type="region of interest" description="Disordered" evidence="2">
    <location>
        <begin position="145"/>
        <end position="187"/>
    </location>
</feature>
<dbReference type="PANTHER" id="PTHR35300">
    <property type="entry name" value="COACTIVATOR CBP, KIX DOMAIN-CONTAINING PROTEIN-RELATED"/>
    <property type="match status" value="1"/>
</dbReference>
<keyword evidence="3" id="KW-1185">Reference proteome</keyword>
<dbReference type="Gene3D" id="1.10.246.20">
    <property type="entry name" value="Coactivator CBP, KIX domain"/>
    <property type="match status" value="1"/>
</dbReference>
<keyword evidence="1" id="KW-0539">Nucleus</keyword>
<evidence type="ECO:0000256" key="1">
    <source>
        <dbReference type="ARBA" id="ARBA00023242"/>
    </source>
</evidence>
<dbReference type="Proteomes" id="UP000228380">
    <property type="component" value="Unplaced"/>
</dbReference>
<dbReference type="AlphaFoldDB" id="A0A8B7BK15"/>
<dbReference type="OrthoDB" id="1937968at2759"/>
<dbReference type="GeneID" id="103698748"/>